<accession>A0A9X2XZW2</accession>
<organism evidence="4 5">
    <name type="scientific">Paraflavisolibacter caeni</name>
    <dbReference type="NCBI Taxonomy" id="2982496"/>
    <lineage>
        <taxon>Bacteria</taxon>
        <taxon>Pseudomonadati</taxon>
        <taxon>Bacteroidota</taxon>
        <taxon>Chitinophagia</taxon>
        <taxon>Chitinophagales</taxon>
        <taxon>Chitinophagaceae</taxon>
        <taxon>Paraflavisolibacter</taxon>
    </lineage>
</organism>
<dbReference type="SMART" id="SM01027">
    <property type="entry name" value="Beta-Casp"/>
    <property type="match status" value="1"/>
</dbReference>
<keyword evidence="1" id="KW-0378">Hydrolase</keyword>
<name>A0A9X2XZW2_9BACT</name>
<feature type="domain" description="Beta-Casp" evidence="3">
    <location>
        <begin position="281"/>
        <end position="406"/>
    </location>
</feature>
<protein>
    <submittedName>
        <fullName evidence="4">MBL fold metallo-hydrolase</fullName>
    </submittedName>
</protein>
<dbReference type="RefSeq" id="WP_279300161.1">
    <property type="nucleotide sequence ID" value="NZ_JAOTIF010000043.1"/>
</dbReference>
<gene>
    <name evidence="4" type="ORF">OCK74_26640</name>
</gene>
<dbReference type="InterPro" id="IPR036866">
    <property type="entry name" value="RibonucZ/Hydroxyglut_hydro"/>
</dbReference>
<dbReference type="PANTHER" id="PTHR11203">
    <property type="entry name" value="CLEAVAGE AND POLYADENYLATION SPECIFICITY FACTOR FAMILY MEMBER"/>
    <property type="match status" value="1"/>
</dbReference>
<evidence type="ECO:0000256" key="1">
    <source>
        <dbReference type="ARBA" id="ARBA00022801"/>
    </source>
</evidence>
<dbReference type="Gene3D" id="3.40.50.10890">
    <property type="match status" value="1"/>
</dbReference>
<reference evidence="4" key="1">
    <citation type="submission" date="2022-09" db="EMBL/GenBank/DDBJ databases">
        <authorList>
            <person name="Yuan C."/>
            <person name="Ke Z."/>
        </authorList>
    </citation>
    <scope>NUCLEOTIDE SEQUENCE</scope>
    <source>
        <strain evidence="4">LB-8</strain>
    </source>
</reference>
<dbReference type="GO" id="GO:0004521">
    <property type="term" value="F:RNA endonuclease activity"/>
    <property type="evidence" value="ECO:0007669"/>
    <property type="project" value="TreeGrafter"/>
</dbReference>
<dbReference type="AlphaFoldDB" id="A0A9X2XZW2"/>
<comment type="caution">
    <text evidence="4">The sequence shown here is derived from an EMBL/GenBank/DDBJ whole genome shotgun (WGS) entry which is preliminary data.</text>
</comment>
<evidence type="ECO:0000259" key="3">
    <source>
        <dbReference type="SMART" id="SM01027"/>
    </source>
</evidence>
<feature type="domain" description="Metallo-beta-lactamase" evidence="2">
    <location>
        <begin position="39"/>
        <end position="259"/>
    </location>
</feature>
<dbReference type="GO" id="GO:0016787">
    <property type="term" value="F:hydrolase activity"/>
    <property type="evidence" value="ECO:0007669"/>
    <property type="project" value="UniProtKB-KW"/>
</dbReference>
<dbReference type="InterPro" id="IPR050698">
    <property type="entry name" value="MBL"/>
</dbReference>
<dbReference type="Pfam" id="PF00753">
    <property type="entry name" value="Lactamase_B"/>
    <property type="match status" value="1"/>
</dbReference>
<dbReference type="SUPFAM" id="SSF56281">
    <property type="entry name" value="Metallo-hydrolase/oxidoreductase"/>
    <property type="match status" value="1"/>
</dbReference>
<dbReference type="InterPro" id="IPR022712">
    <property type="entry name" value="Beta_Casp"/>
</dbReference>
<sequence>MNRPTNYSKKSNSPLENEVRHGPLNGGIISFHGAARTVTGSKHLLQFKNGKSILFDCGMFQGMGRETDVWNRDFGFDPVDVDVLILSHAHIDHSGLIPKLVKDGFRGPIYCTPATKDLASVLLEDSAEIQESDLLYANKKRRAQGEPLIQPLYTKEDAFNSFSHFEARDYGQWFSVMDGVEAMFTDAGHIIGSACVHVRYGENGQRHQLTFSGDVGRYRDIILRSPEIFPQSDYIIMESTYGNSLHESITSALELLLHWIEKTCIQKKGKLIMPAFSVGRTQEILYALNNLDLSNRLPQISYFLDSPLSITATQLIKRYPQYYNKTIQKVLLEDQDPFSFPRLHCIESAKDSKLLNYYRDPCVIISASGMAEAGRVKHHISNNIENSRNTILMTGYCEPNSLGGRLLNGDKEVSIFGIPHEVHAEIGLIKNMSAHGDYEDLCQWLACQDPQQVKKLFLVHGEYNVQQDFKERLIKKGFLDVEIPPKHYEIGLT</sequence>
<dbReference type="SMART" id="SM00849">
    <property type="entry name" value="Lactamase_B"/>
    <property type="match status" value="1"/>
</dbReference>
<dbReference type="Gene3D" id="3.60.15.10">
    <property type="entry name" value="Ribonuclease Z/Hydroxyacylglutathione hydrolase-like"/>
    <property type="match status" value="1"/>
</dbReference>
<dbReference type="Pfam" id="PF07521">
    <property type="entry name" value="RMMBL"/>
    <property type="match status" value="1"/>
</dbReference>
<dbReference type="EMBL" id="JAOTIF010000043">
    <property type="protein sequence ID" value="MCU7552724.1"/>
    <property type="molecule type" value="Genomic_DNA"/>
</dbReference>
<dbReference type="PANTHER" id="PTHR11203:SF37">
    <property type="entry name" value="INTEGRATOR COMPLEX SUBUNIT 11"/>
    <property type="match status" value="1"/>
</dbReference>
<dbReference type="CDD" id="cd16295">
    <property type="entry name" value="TTHA0252-CPSF-like_MBL-fold"/>
    <property type="match status" value="1"/>
</dbReference>
<dbReference type="Proteomes" id="UP001155483">
    <property type="component" value="Unassembled WGS sequence"/>
</dbReference>
<evidence type="ECO:0000259" key="2">
    <source>
        <dbReference type="SMART" id="SM00849"/>
    </source>
</evidence>
<dbReference type="InterPro" id="IPR001279">
    <property type="entry name" value="Metallo-B-lactamas"/>
</dbReference>
<evidence type="ECO:0000313" key="4">
    <source>
        <dbReference type="EMBL" id="MCU7552724.1"/>
    </source>
</evidence>
<dbReference type="Pfam" id="PF10996">
    <property type="entry name" value="Beta-Casp"/>
    <property type="match status" value="1"/>
</dbReference>
<proteinExistence type="predicted"/>
<reference evidence="4" key="2">
    <citation type="submission" date="2023-04" db="EMBL/GenBank/DDBJ databases">
        <title>Paracnuella aquatica gen. nov., sp. nov., a member of the family Chitinophagaceae isolated from a hot spring.</title>
        <authorList>
            <person name="Wang C."/>
        </authorList>
    </citation>
    <scope>NUCLEOTIDE SEQUENCE</scope>
    <source>
        <strain evidence="4">LB-8</strain>
    </source>
</reference>
<keyword evidence="5" id="KW-1185">Reference proteome</keyword>
<dbReference type="InterPro" id="IPR011108">
    <property type="entry name" value="RMMBL"/>
</dbReference>
<evidence type="ECO:0000313" key="5">
    <source>
        <dbReference type="Proteomes" id="UP001155483"/>
    </source>
</evidence>